<keyword evidence="1" id="KW-0732">Signal</keyword>
<keyword evidence="3" id="KW-0031">Aminopeptidase</keyword>
<evidence type="ECO:0000256" key="1">
    <source>
        <dbReference type="SAM" id="SignalP"/>
    </source>
</evidence>
<dbReference type="AlphaFoldDB" id="A0A3D8LCI4"/>
<keyword evidence="3" id="KW-0645">Protease</keyword>
<dbReference type="Pfam" id="PF00326">
    <property type="entry name" value="Peptidase_S9"/>
    <property type="match status" value="1"/>
</dbReference>
<keyword evidence="3" id="KW-0378">Hydrolase</keyword>
<dbReference type="EMBL" id="QRGR01000010">
    <property type="protein sequence ID" value="RDV15115.1"/>
    <property type="molecule type" value="Genomic_DNA"/>
</dbReference>
<evidence type="ECO:0000259" key="2">
    <source>
        <dbReference type="Pfam" id="PF00326"/>
    </source>
</evidence>
<protein>
    <submittedName>
        <fullName evidence="3">Dipeptidyl aminopeptidase</fullName>
    </submittedName>
</protein>
<dbReference type="OrthoDB" id="1092902at2"/>
<dbReference type="Proteomes" id="UP000256708">
    <property type="component" value="Unassembled WGS sequence"/>
</dbReference>
<dbReference type="GO" id="GO:0008236">
    <property type="term" value="F:serine-type peptidase activity"/>
    <property type="evidence" value="ECO:0007669"/>
    <property type="project" value="InterPro"/>
</dbReference>
<evidence type="ECO:0000313" key="4">
    <source>
        <dbReference type="Proteomes" id="UP000256708"/>
    </source>
</evidence>
<keyword evidence="4" id="KW-1185">Reference proteome</keyword>
<dbReference type="InterPro" id="IPR029058">
    <property type="entry name" value="AB_hydrolase_fold"/>
</dbReference>
<gene>
    <name evidence="3" type="ORF">DXT99_10605</name>
</gene>
<organism evidence="3 4">
    <name type="scientific">Pontibacter diazotrophicus</name>
    <dbReference type="NCBI Taxonomy" id="1400979"/>
    <lineage>
        <taxon>Bacteria</taxon>
        <taxon>Pseudomonadati</taxon>
        <taxon>Bacteroidota</taxon>
        <taxon>Cytophagia</taxon>
        <taxon>Cytophagales</taxon>
        <taxon>Hymenobacteraceae</taxon>
        <taxon>Pontibacter</taxon>
    </lineage>
</organism>
<feature type="chain" id="PRO_5017599628" evidence="1">
    <location>
        <begin position="27"/>
        <end position="366"/>
    </location>
</feature>
<sequence length="366" mass="41062">MKNYSILLSYLLVSFALLLSSCTGEGAEDRQGQREQKRNGTAAEGEIARMEEYTTSKAYPATFAEESLREWKRQIPEIQNVSITSSADGKQEPSLFYASGSEQKKPLLVVLHSWSSEYLQEVSLPYALWAKKYDWAFIHPNFRGAFDHPEATASDLAIQDIVDAVNYAKQHTDVDTSRIYLVGSSGGAMTALVAAGRHPEIWAGVVAWVPILDLVDWYDFNQYYPHRDYNDHIVASCGGEPIPGTEAAEECRSRSPIAYLDNAQNVPIFLIHGINDVLVPPDHSIRAFNILAKPEDRLSEEQMEYIVDEEALPPGLNGTSKDPYFAEPDPNVVFERKSDNVKLVLYEGVHDMGYNPTLLWLADQQR</sequence>
<dbReference type="Gene3D" id="3.40.50.1820">
    <property type="entry name" value="alpha/beta hydrolase"/>
    <property type="match status" value="1"/>
</dbReference>
<reference evidence="4" key="1">
    <citation type="submission" date="2018-08" db="EMBL/GenBank/DDBJ databases">
        <authorList>
            <person name="Liu Z.-W."/>
            <person name="Du Z.-J."/>
        </authorList>
    </citation>
    <scope>NUCLEOTIDE SEQUENCE [LARGE SCALE GENOMIC DNA]</scope>
    <source>
        <strain evidence="4">H4X</strain>
    </source>
</reference>
<dbReference type="SUPFAM" id="SSF53474">
    <property type="entry name" value="alpha/beta-Hydrolases"/>
    <property type="match status" value="1"/>
</dbReference>
<dbReference type="InterPro" id="IPR001375">
    <property type="entry name" value="Peptidase_S9_cat"/>
</dbReference>
<dbReference type="RefSeq" id="WP_115565529.1">
    <property type="nucleotide sequence ID" value="NZ_QRGR01000010.1"/>
</dbReference>
<evidence type="ECO:0000313" key="3">
    <source>
        <dbReference type="EMBL" id="RDV15115.1"/>
    </source>
</evidence>
<proteinExistence type="predicted"/>
<dbReference type="PANTHER" id="PTHR22946">
    <property type="entry name" value="DIENELACTONE HYDROLASE DOMAIN-CONTAINING PROTEIN-RELATED"/>
    <property type="match status" value="1"/>
</dbReference>
<comment type="caution">
    <text evidence="3">The sequence shown here is derived from an EMBL/GenBank/DDBJ whole genome shotgun (WGS) entry which is preliminary data.</text>
</comment>
<dbReference type="GO" id="GO:0006508">
    <property type="term" value="P:proteolysis"/>
    <property type="evidence" value="ECO:0007669"/>
    <property type="project" value="InterPro"/>
</dbReference>
<dbReference type="PROSITE" id="PS51257">
    <property type="entry name" value="PROKAR_LIPOPROTEIN"/>
    <property type="match status" value="1"/>
</dbReference>
<dbReference type="GO" id="GO:0004177">
    <property type="term" value="F:aminopeptidase activity"/>
    <property type="evidence" value="ECO:0007669"/>
    <property type="project" value="UniProtKB-KW"/>
</dbReference>
<feature type="domain" description="Peptidase S9 prolyl oligopeptidase catalytic" evidence="2">
    <location>
        <begin position="158"/>
        <end position="296"/>
    </location>
</feature>
<name>A0A3D8LCI4_9BACT</name>
<feature type="signal peptide" evidence="1">
    <location>
        <begin position="1"/>
        <end position="26"/>
    </location>
</feature>
<accession>A0A3D8LCI4</accession>
<dbReference type="InterPro" id="IPR050261">
    <property type="entry name" value="FrsA_esterase"/>
</dbReference>